<dbReference type="KEGG" id="scy:SCATT_48100"/>
<protein>
    <submittedName>
        <fullName evidence="2">Putative integrase</fullName>
    </submittedName>
</protein>
<name>F8JXS2_STREN</name>
<dbReference type="InterPro" id="IPR051917">
    <property type="entry name" value="Transposase-Integrase"/>
</dbReference>
<dbReference type="GO" id="GO:0005829">
    <property type="term" value="C:cytosol"/>
    <property type="evidence" value="ECO:0007669"/>
    <property type="project" value="TreeGrafter"/>
</dbReference>
<organism evidence="2 3">
    <name type="scientific">Streptantibioticus cattleyicolor (strain ATCC 35852 / DSM 46488 / JCM 4925 / NBRC 14057 / NRRL 8057)</name>
    <name type="common">Streptomyces cattleya</name>
    <dbReference type="NCBI Taxonomy" id="1003195"/>
    <lineage>
        <taxon>Bacteria</taxon>
        <taxon>Bacillati</taxon>
        <taxon>Actinomycetota</taxon>
        <taxon>Actinomycetes</taxon>
        <taxon>Kitasatosporales</taxon>
        <taxon>Streptomycetaceae</taxon>
        <taxon>Streptantibioticus</taxon>
    </lineage>
</organism>
<evidence type="ECO:0000313" key="3">
    <source>
        <dbReference type="Proteomes" id="UP000007842"/>
    </source>
</evidence>
<dbReference type="HOGENOM" id="CLU_2013914_0_0_11"/>
<dbReference type="eggNOG" id="COG2826">
    <property type="taxonomic scope" value="Bacteria"/>
</dbReference>
<evidence type="ECO:0000256" key="1">
    <source>
        <dbReference type="SAM" id="MobiDB-lite"/>
    </source>
</evidence>
<accession>G8WV97</accession>
<dbReference type="RefSeq" id="WP_014145520.1">
    <property type="nucleotide sequence ID" value="NC_016111.1"/>
</dbReference>
<dbReference type="PATRIC" id="fig|1003195.11.peg.6245"/>
<dbReference type="OrthoDB" id="9803231at2"/>
<accession>F8JXS2</accession>
<feature type="region of interest" description="Disordered" evidence="1">
    <location>
        <begin position="1"/>
        <end position="35"/>
    </location>
</feature>
<dbReference type="GO" id="GO:0032196">
    <property type="term" value="P:transposition"/>
    <property type="evidence" value="ECO:0007669"/>
    <property type="project" value="TreeGrafter"/>
</dbReference>
<keyword evidence="3" id="KW-1185">Reference proteome</keyword>
<dbReference type="Proteomes" id="UP000007842">
    <property type="component" value="Chromosome"/>
</dbReference>
<feature type="compositionally biased region" description="Basic and acidic residues" evidence="1">
    <location>
        <begin position="14"/>
        <end position="23"/>
    </location>
</feature>
<dbReference type="PANTHER" id="PTHR10948:SF23">
    <property type="entry name" value="TRANSPOSASE INSI FOR INSERTION SEQUENCE ELEMENT IS30A-RELATED"/>
    <property type="match status" value="1"/>
</dbReference>
<evidence type="ECO:0000313" key="2">
    <source>
        <dbReference type="EMBL" id="AEW97181.1"/>
    </source>
</evidence>
<gene>
    <name evidence="2" type="ordered locus">SCATT_48100</name>
</gene>
<dbReference type="PANTHER" id="PTHR10948">
    <property type="entry name" value="TRANSPOSASE"/>
    <property type="match status" value="1"/>
</dbReference>
<dbReference type="EMBL" id="CP003219">
    <property type="protein sequence ID" value="AEW97181.1"/>
    <property type="molecule type" value="Genomic_DNA"/>
</dbReference>
<dbReference type="GO" id="GO:0004803">
    <property type="term" value="F:transposase activity"/>
    <property type="evidence" value="ECO:0007669"/>
    <property type="project" value="TreeGrafter"/>
</dbReference>
<dbReference type="AlphaFoldDB" id="F8JXS2"/>
<reference evidence="3" key="1">
    <citation type="submission" date="2011-12" db="EMBL/GenBank/DDBJ databases">
        <title>Complete genome sequence of Streptomyces cattleya strain DSM 46488.</title>
        <authorList>
            <person name="Ou H.-Y."/>
            <person name="Li P."/>
            <person name="Zhao C."/>
            <person name="O'Hagan D."/>
            <person name="Deng Z."/>
        </authorList>
    </citation>
    <scope>NUCLEOTIDE SEQUENCE [LARGE SCALE GENOMIC DNA]</scope>
    <source>
        <strain evidence="3">ATCC 35852 / DSM 46488 / JCM 4925 / NBRC 14057 / NRRL 8057</strain>
    </source>
</reference>
<proteinExistence type="predicted"/>
<dbReference type="KEGG" id="sct:SCAT_4816"/>
<sequence length="123" mass="14297">MSGGGWSRPHATQRRTDAREPRPKPGKIAQNPRLRDFLQGHVTRRWSPEQICQALRARFPDQPEMHVVHETIYQALYVQGRGELRRELTRALRTGRATELNSRPRRTLDWEPPAERLSELLAA</sequence>